<evidence type="ECO:0000256" key="3">
    <source>
        <dbReference type="SAM" id="SignalP"/>
    </source>
</evidence>
<protein>
    <submittedName>
        <fullName evidence="5">Non-catalytic member of peptidase subfamily M23B</fullName>
    </submittedName>
</protein>
<evidence type="ECO:0000256" key="1">
    <source>
        <dbReference type="SAM" id="Coils"/>
    </source>
</evidence>
<evidence type="ECO:0000313" key="6">
    <source>
        <dbReference type="Proteomes" id="UP001161422"/>
    </source>
</evidence>
<dbReference type="PANTHER" id="PTHR21666">
    <property type="entry name" value="PEPTIDASE-RELATED"/>
    <property type="match status" value="1"/>
</dbReference>
<dbReference type="InterPro" id="IPR011055">
    <property type="entry name" value="Dup_hybrid_motif"/>
</dbReference>
<dbReference type="SUPFAM" id="SSF51261">
    <property type="entry name" value="Duplicated hybrid motif"/>
    <property type="match status" value="1"/>
</dbReference>
<feature type="domain" description="M23ase beta-sheet core" evidence="4">
    <location>
        <begin position="278"/>
        <end position="371"/>
    </location>
</feature>
<accession>A0AA37S006</accession>
<dbReference type="FunFam" id="2.70.70.10:FF:000003">
    <property type="entry name" value="Murein hydrolase activator EnvC"/>
    <property type="match status" value="1"/>
</dbReference>
<organism evidence="5 6">
    <name type="scientific">Paraferrimonas sedimenticola</name>
    <dbReference type="NCBI Taxonomy" id="375674"/>
    <lineage>
        <taxon>Bacteria</taxon>
        <taxon>Pseudomonadati</taxon>
        <taxon>Pseudomonadota</taxon>
        <taxon>Gammaproteobacteria</taxon>
        <taxon>Alteromonadales</taxon>
        <taxon>Ferrimonadaceae</taxon>
        <taxon>Paraferrimonas</taxon>
    </lineage>
</organism>
<dbReference type="Gene3D" id="6.10.250.3150">
    <property type="match status" value="1"/>
</dbReference>
<dbReference type="Gene3D" id="2.70.70.10">
    <property type="entry name" value="Glucose Permease (Domain IIA)"/>
    <property type="match status" value="1"/>
</dbReference>
<dbReference type="InterPro" id="IPR050570">
    <property type="entry name" value="Cell_wall_metabolism_enzyme"/>
</dbReference>
<keyword evidence="6" id="KW-1185">Reference proteome</keyword>
<dbReference type="PANTHER" id="PTHR21666:SF270">
    <property type="entry name" value="MUREIN HYDROLASE ACTIVATOR ENVC"/>
    <property type="match status" value="1"/>
</dbReference>
<feature type="region of interest" description="Disordered" evidence="2">
    <location>
        <begin position="162"/>
        <end position="202"/>
    </location>
</feature>
<reference evidence="5" key="1">
    <citation type="journal article" date="2014" name="Int. J. Syst. Evol. Microbiol.">
        <title>Complete genome sequence of Corynebacterium casei LMG S-19264T (=DSM 44701T), isolated from a smear-ripened cheese.</title>
        <authorList>
            <consortium name="US DOE Joint Genome Institute (JGI-PGF)"/>
            <person name="Walter F."/>
            <person name="Albersmeier A."/>
            <person name="Kalinowski J."/>
            <person name="Ruckert C."/>
        </authorList>
    </citation>
    <scope>NUCLEOTIDE SEQUENCE</scope>
    <source>
        <strain evidence="5">NBRC 101628</strain>
    </source>
</reference>
<keyword evidence="1" id="KW-0175">Coiled coil</keyword>
<evidence type="ECO:0000259" key="4">
    <source>
        <dbReference type="Pfam" id="PF01551"/>
    </source>
</evidence>
<dbReference type="Proteomes" id="UP001161422">
    <property type="component" value="Unassembled WGS sequence"/>
</dbReference>
<dbReference type="AlphaFoldDB" id="A0AA37S006"/>
<dbReference type="GO" id="GO:0004222">
    <property type="term" value="F:metalloendopeptidase activity"/>
    <property type="evidence" value="ECO:0007669"/>
    <property type="project" value="TreeGrafter"/>
</dbReference>
<feature type="coiled-coil region" evidence="1">
    <location>
        <begin position="33"/>
        <end position="102"/>
    </location>
</feature>
<sequence length="376" mass="41985">MRQGWHLLGIVLLCAGLMGQAHGSDLSQRQAELKKLQQAINAKAQSLKSSQRQIDQLQALLAKDEKAIAKAAASLNQTENKLKAVNAEVAQTQTRITQLSELKKSQQQILAKQVASAYFSGTHDYTKMLLNQEDPSRVERMLVYYQYLNKARARSLEQLKKTSQQLDESQRQAREQQASLKQLKSKQLKQRDELQAEQSQRKATVAQLNKSISSEGQRLEQMQIEEGSLKQVIEQAIAASRNNTSLPGINVKRGKLAWPTRGRIVTNFGTKRSGQIRWNGVTISAPEGRSIRAVENGKVLYADWMKGYGMVMVIDHGKGYMSLYGHAQTLFKRAGDSVKKGDSIALVGRSGGSKQPGLYFEMRRKGSPVNPKNYCK</sequence>
<dbReference type="CDD" id="cd12797">
    <property type="entry name" value="M23_peptidase"/>
    <property type="match status" value="1"/>
</dbReference>
<feature type="signal peptide" evidence="3">
    <location>
        <begin position="1"/>
        <end position="23"/>
    </location>
</feature>
<dbReference type="RefSeq" id="WP_211286899.1">
    <property type="nucleotide sequence ID" value="NZ_BSNC01000011.1"/>
</dbReference>
<proteinExistence type="predicted"/>
<keyword evidence="3" id="KW-0732">Signal</keyword>
<dbReference type="InterPro" id="IPR016047">
    <property type="entry name" value="M23ase_b-sheet_dom"/>
</dbReference>
<name>A0AA37S006_9GAMM</name>
<evidence type="ECO:0000313" key="5">
    <source>
        <dbReference type="EMBL" id="GLP97772.1"/>
    </source>
</evidence>
<gene>
    <name evidence="5" type="ORF">GCM10007895_30790</name>
</gene>
<dbReference type="EMBL" id="BSNC01000011">
    <property type="protein sequence ID" value="GLP97772.1"/>
    <property type="molecule type" value="Genomic_DNA"/>
</dbReference>
<evidence type="ECO:0000256" key="2">
    <source>
        <dbReference type="SAM" id="MobiDB-lite"/>
    </source>
</evidence>
<comment type="caution">
    <text evidence="5">The sequence shown here is derived from an EMBL/GenBank/DDBJ whole genome shotgun (WGS) entry which is preliminary data.</text>
</comment>
<dbReference type="Pfam" id="PF01551">
    <property type="entry name" value="Peptidase_M23"/>
    <property type="match status" value="1"/>
</dbReference>
<feature type="chain" id="PRO_5041379272" evidence="3">
    <location>
        <begin position="24"/>
        <end position="376"/>
    </location>
</feature>
<reference evidence="5" key="2">
    <citation type="submission" date="2023-01" db="EMBL/GenBank/DDBJ databases">
        <title>Draft genome sequence of Paraferrimonas sedimenticola strain NBRC 101628.</title>
        <authorList>
            <person name="Sun Q."/>
            <person name="Mori K."/>
        </authorList>
    </citation>
    <scope>NUCLEOTIDE SEQUENCE</scope>
    <source>
        <strain evidence="5">NBRC 101628</strain>
    </source>
</reference>